<dbReference type="Pfam" id="PF00264">
    <property type="entry name" value="Tyrosinase"/>
    <property type="match status" value="1"/>
</dbReference>
<feature type="domain" description="Tyrosinase copper-binding" evidence="4">
    <location>
        <begin position="124"/>
        <end position="135"/>
    </location>
</feature>
<keyword evidence="1" id="KW-0479">Metal-binding</keyword>
<keyword evidence="2" id="KW-0186">Copper</keyword>
<reference evidence="5" key="2">
    <citation type="submission" date="2020-11" db="EMBL/GenBank/DDBJ databases">
        <authorList>
            <person name="McCartney M.A."/>
            <person name="Auch B."/>
            <person name="Kono T."/>
            <person name="Mallez S."/>
            <person name="Becker A."/>
            <person name="Gohl D.M."/>
            <person name="Silverstein K.A.T."/>
            <person name="Koren S."/>
            <person name="Bechman K.B."/>
            <person name="Herman A."/>
            <person name="Abrahante J.E."/>
            <person name="Garbe J."/>
        </authorList>
    </citation>
    <scope>NUCLEOTIDE SEQUENCE</scope>
    <source>
        <strain evidence="5">Duluth1</strain>
        <tissue evidence="5">Whole animal</tissue>
    </source>
</reference>
<dbReference type="InterPro" id="IPR050316">
    <property type="entry name" value="Tyrosinase/Hemocyanin"/>
</dbReference>
<dbReference type="PROSITE" id="PS00498">
    <property type="entry name" value="TYROSINASE_2"/>
    <property type="match status" value="1"/>
</dbReference>
<keyword evidence="6" id="KW-1185">Reference proteome</keyword>
<evidence type="ECO:0000256" key="2">
    <source>
        <dbReference type="ARBA" id="ARBA00023008"/>
    </source>
</evidence>
<feature type="region of interest" description="Disordered" evidence="3">
    <location>
        <begin position="246"/>
        <end position="282"/>
    </location>
</feature>
<evidence type="ECO:0000313" key="6">
    <source>
        <dbReference type="Proteomes" id="UP000828390"/>
    </source>
</evidence>
<organism evidence="5 6">
    <name type="scientific">Dreissena polymorpha</name>
    <name type="common">Zebra mussel</name>
    <name type="synonym">Mytilus polymorpha</name>
    <dbReference type="NCBI Taxonomy" id="45954"/>
    <lineage>
        <taxon>Eukaryota</taxon>
        <taxon>Metazoa</taxon>
        <taxon>Spiralia</taxon>
        <taxon>Lophotrochozoa</taxon>
        <taxon>Mollusca</taxon>
        <taxon>Bivalvia</taxon>
        <taxon>Autobranchia</taxon>
        <taxon>Heteroconchia</taxon>
        <taxon>Euheterodonta</taxon>
        <taxon>Imparidentia</taxon>
        <taxon>Neoheterodontei</taxon>
        <taxon>Myida</taxon>
        <taxon>Dreissenoidea</taxon>
        <taxon>Dreissenidae</taxon>
        <taxon>Dreissena</taxon>
    </lineage>
</organism>
<dbReference type="GO" id="GO:0016491">
    <property type="term" value="F:oxidoreductase activity"/>
    <property type="evidence" value="ECO:0007669"/>
    <property type="project" value="InterPro"/>
</dbReference>
<dbReference type="Proteomes" id="UP000828390">
    <property type="component" value="Unassembled WGS sequence"/>
</dbReference>
<protein>
    <recommendedName>
        <fullName evidence="4">Tyrosinase copper-binding domain-containing protein</fullName>
    </recommendedName>
</protein>
<dbReference type="SUPFAM" id="SSF48056">
    <property type="entry name" value="Di-copper centre-containing domain"/>
    <property type="match status" value="1"/>
</dbReference>
<sequence length="282" mass="31379">MEEAIRKINKKLSLPYWDSTLDFDMENPANTIMFAPEFLGDGYGLVTTGPFANWATPIGKLERNIGGDSELFSKEIIKSIMKRCKTSEIVAPTAESDSDIELYHGGPHVWVGGHMTGLNTAAHDPVFFLHHAFVDYIWEMFRTRQSSVCKVNPELDYPKASGEHASNRAMDGLSGYVNIDGYRNYWTKSWYKYEPSPTCPSCGSPYLKCNKARGVCVSIERKLTPEEGSLVRGNLAFDAAETATSARAASARDQVKQLDVGPTFRAPPAEPRTQKAQLARMR</sequence>
<name>A0A9D4DY29_DREPO</name>
<evidence type="ECO:0000313" key="5">
    <source>
        <dbReference type="EMBL" id="KAH3768585.1"/>
    </source>
</evidence>
<dbReference type="GO" id="GO:0046872">
    <property type="term" value="F:metal ion binding"/>
    <property type="evidence" value="ECO:0007669"/>
    <property type="project" value="UniProtKB-KW"/>
</dbReference>
<dbReference type="PANTHER" id="PTHR11474:SF126">
    <property type="entry name" value="TYROSINASE-LIKE PROTEIN TYR-1-RELATED"/>
    <property type="match status" value="1"/>
</dbReference>
<dbReference type="InterPro" id="IPR008922">
    <property type="entry name" value="Di-copper_centre_dom_sf"/>
</dbReference>
<gene>
    <name evidence="5" type="ORF">DPMN_169801</name>
</gene>
<evidence type="ECO:0000256" key="3">
    <source>
        <dbReference type="SAM" id="MobiDB-lite"/>
    </source>
</evidence>
<dbReference type="Gene3D" id="1.10.1280.10">
    <property type="entry name" value="Di-copper center containing domain from catechol oxidase"/>
    <property type="match status" value="1"/>
</dbReference>
<dbReference type="PANTHER" id="PTHR11474">
    <property type="entry name" value="TYROSINASE FAMILY MEMBER"/>
    <property type="match status" value="1"/>
</dbReference>
<dbReference type="PRINTS" id="PR00092">
    <property type="entry name" value="TYROSINASE"/>
</dbReference>
<comment type="caution">
    <text evidence="5">The sequence shown here is derived from an EMBL/GenBank/DDBJ whole genome shotgun (WGS) entry which is preliminary data.</text>
</comment>
<evidence type="ECO:0000259" key="4">
    <source>
        <dbReference type="PROSITE" id="PS00498"/>
    </source>
</evidence>
<accession>A0A9D4DY29</accession>
<proteinExistence type="predicted"/>
<evidence type="ECO:0000256" key="1">
    <source>
        <dbReference type="ARBA" id="ARBA00022723"/>
    </source>
</evidence>
<dbReference type="EMBL" id="JAIWYP010000009">
    <property type="protein sequence ID" value="KAH3768585.1"/>
    <property type="molecule type" value="Genomic_DNA"/>
</dbReference>
<reference evidence="5" key="1">
    <citation type="journal article" date="2019" name="bioRxiv">
        <title>The Genome of the Zebra Mussel, Dreissena polymorpha: A Resource for Invasive Species Research.</title>
        <authorList>
            <person name="McCartney M.A."/>
            <person name="Auch B."/>
            <person name="Kono T."/>
            <person name="Mallez S."/>
            <person name="Zhang Y."/>
            <person name="Obille A."/>
            <person name="Becker A."/>
            <person name="Abrahante J.E."/>
            <person name="Garbe J."/>
            <person name="Badalamenti J.P."/>
            <person name="Herman A."/>
            <person name="Mangelson H."/>
            <person name="Liachko I."/>
            <person name="Sullivan S."/>
            <person name="Sone E.D."/>
            <person name="Koren S."/>
            <person name="Silverstein K.A.T."/>
            <person name="Beckman K.B."/>
            <person name="Gohl D.M."/>
        </authorList>
    </citation>
    <scope>NUCLEOTIDE SEQUENCE</scope>
    <source>
        <strain evidence="5">Duluth1</strain>
        <tissue evidence="5">Whole animal</tissue>
    </source>
</reference>
<dbReference type="InterPro" id="IPR002227">
    <property type="entry name" value="Tyrosinase_Cu-bd"/>
</dbReference>
<dbReference type="AlphaFoldDB" id="A0A9D4DY29"/>